<evidence type="ECO:0000259" key="2">
    <source>
        <dbReference type="Pfam" id="PF08232"/>
    </source>
</evidence>
<sequence>MNSPSAHYTLPGVMHYLQTEYTKNERDRINWELERCEMKSRIAQLEGENRDLKSGLVKLQNQLKDSGCSSSGNLNENDETGKSLPLESWEQEEELLHSKLSVQENIKEIVYLLKSPPVTDQLESLNDKDDSVKKLESLNLFNVNNSSILKNGTDNRTEVKNEHKISNSQVDDGDLIINDKEANSTSSDVPNITLNRDWKDVINSPPGDDVSDAETVINTRRSRSSSLFSTQSNEMLKFHTYRFLQYHLSSISKLKLLGNNMLSFGSDGLLKHWLIEPSLNSNEKATKAFHCVPNLLGIFWLNKTRFMTVDETSVKLWNVSQSDPVISWDGLKDLEGLQSVDFKNKWLILTFVNEIRVWEIKIDDSSIVKVNEFVISVPNKILNCLLGLTEKSLIILNGSSKQNVKISIFDFQGSLLQQIDLSHSLTQFHHTNNELALNRSTSKLLVRFDTETLIYSFDQKKTILVSSTAESAISSIFLNDLEYTVTALKDGSILVKSIKEDGKVIRKYNHYEHPEKVPAEVQPIAIASTVIDDTPVIVSGGYNGVIRLEKIMSL</sequence>
<dbReference type="InterPro" id="IPR015943">
    <property type="entry name" value="WD40/YVTN_repeat-like_dom_sf"/>
</dbReference>
<dbReference type="FunCoup" id="Q6CTH1">
    <property type="interactions" value="94"/>
</dbReference>
<dbReference type="HOGENOM" id="CLU_034775_0_0_1"/>
<accession>Q6CTH1</accession>
<proteinExistence type="predicted"/>
<organism evidence="3 4">
    <name type="scientific">Kluyveromyces lactis (strain ATCC 8585 / CBS 2359 / DSM 70799 / NBRC 1267 / NRRL Y-1140 / WM37)</name>
    <name type="common">Yeast</name>
    <name type="synonym">Candida sphaerica</name>
    <dbReference type="NCBI Taxonomy" id="284590"/>
    <lineage>
        <taxon>Eukaryota</taxon>
        <taxon>Fungi</taxon>
        <taxon>Dikarya</taxon>
        <taxon>Ascomycota</taxon>
        <taxon>Saccharomycotina</taxon>
        <taxon>Saccharomycetes</taxon>
        <taxon>Saccharomycetales</taxon>
        <taxon>Saccharomycetaceae</taxon>
        <taxon>Kluyveromyces</taxon>
    </lineage>
</organism>
<feature type="domain" description="Striatin N-terminal" evidence="2">
    <location>
        <begin position="9"/>
        <end position="54"/>
    </location>
</feature>
<dbReference type="PANTHER" id="PTHR15653">
    <property type="entry name" value="STRIATIN"/>
    <property type="match status" value="1"/>
</dbReference>
<keyword evidence="1" id="KW-0175">Coiled coil</keyword>
<dbReference type="Pfam" id="PF08232">
    <property type="entry name" value="Striatin"/>
    <property type="match status" value="1"/>
</dbReference>
<evidence type="ECO:0000313" key="3">
    <source>
        <dbReference type="EMBL" id="CAH01619.1"/>
    </source>
</evidence>
<dbReference type="Gene3D" id="2.130.10.10">
    <property type="entry name" value="YVTN repeat-like/Quinoprotein amine dehydrogenase"/>
    <property type="match status" value="1"/>
</dbReference>
<keyword evidence="4" id="KW-1185">Reference proteome</keyword>
<dbReference type="InterPro" id="IPR013258">
    <property type="entry name" value="Striatin_N"/>
</dbReference>
<evidence type="ECO:0000256" key="1">
    <source>
        <dbReference type="ARBA" id="ARBA00023054"/>
    </source>
</evidence>
<dbReference type="eggNOG" id="KOG0642">
    <property type="taxonomic scope" value="Eukaryota"/>
</dbReference>
<dbReference type="PaxDb" id="284590-Q6CTH1"/>
<dbReference type="KEGG" id="kla:KLLA0_C12749g"/>
<evidence type="ECO:0000313" key="4">
    <source>
        <dbReference type="Proteomes" id="UP000000598"/>
    </source>
</evidence>
<dbReference type="SUPFAM" id="SSF50978">
    <property type="entry name" value="WD40 repeat-like"/>
    <property type="match status" value="1"/>
</dbReference>
<dbReference type="STRING" id="284590.Q6CTH1"/>
<protein>
    <submittedName>
        <fullName evidence="3">KLLA0C12749p</fullName>
    </submittedName>
</protein>
<dbReference type="Proteomes" id="UP000000598">
    <property type="component" value="Chromosome C"/>
</dbReference>
<dbReference type="InParanoid" id="Q6CTH1"/>
<dbReference type="InterPro" id="IPR036322">
    <property type="entry name" value="WD40_repeat_dom_sf"/>
</dbReference>
<dbReference type="AlphaFoldDB" id="Q6CTH1"/>
<reference evidence="3 4" key="1">
    <citation type="journal article" date="2004" name="Nature">
        <title>Genome evolution in yeasts.</title>
        <authorList>
            <consortium name="Genolevures"/>
            <person name="Dujon B."/>
            <person name="Sherman D."/>
            <person name="Fischer G."/>
            <person name="Durrens P."/>
            <person name="Casaregola S."/>
            <person name="Lafontaine I."/>
            <person name="de Montigny J."/>
            <person name="Marck C."/>
            <person name="Neuveglise C."/>
            <person name="Talla E."/>
            <person name="Goffard N."/>
            <person name="Frangeul L."/>
            <person name="Aigle M."/>
            <person name="Anthouard V."/>
            <person name="Babour A."/>
            <person name="Barbe V."/>
            <person name="Barnay S."/>
            <person name="Blanchin S."/>
            <person name="Beckerich J.M."/>
            <person name="Beyne E."/>
            <person name="Bleykasten C."/>
            <person name="Boisrame A."/>
            <person name="Boyer J."/>
            <person name="Cattolico L."/>
            <person name="Confanioleri F."/>
            <person name="de Daruvar A."/>
            <person name="Despons L."/>
            <person name="Fabre E."/>
            <person name="Fairhead C."/>
            <person name="Ferry-Dumazet H."/>
            <person name="Groppi A."/>
            <person name="Hantraye F."/>
            <person name="Hennequin C."/>
            <person name="Jauniaux N."/>
            <person name="Joyet P."/>
            <person name="Kachouri R."/>
            <person name="Kerrest A."/>
            <person name="Koszul R."/>
            <person name="Lemaire M."/>
            <person name="Lesur I."/>
            <person name="Ma L."/>
            <person name="Muller H."/>
            <person name="Nicaud J.M."/>
            <person name="Nikolski M."/>
            <person name="Oztas S."/>
            <person name="Ozier-Kalogeropoulos O."/>
            <person name="Pellenz S."/>
            <person name="Potier S."/>
            <person name="Richard G.F."/>
            <person name="Straub M.L."/>
            <person name="Suleau A."/>
            <person name="Swennene D."/>
            <person name="Tekaia F."/>
            <person name="Wesolowski-Louvel M."/>
            <person name="Westhof E."/>
            <person name="Wirth B."/>
            <person name="Zeniou-Meyer M."/>
            <person name="Zivanovic I."/>
            <person name="Bolotin-Fukuhara M."/>
            <person name="Thierry A."/>
            <person name="Bouchier C."/>
            <person name="Caudron B."/>
            <person name="Scarpelli C."/>
            <person name="Gaillardin C."/>
            <person name="Weissenbach J."/>
            <person name="Wincker P."/>
            <person name="Souciet J.L."/>
        </authorList>
    </citation>
    <scope>NUCLEOTIDE SEQUENCE [LARGE SCALE GENOMIC DNA]</scope>
    <source>
        <strain evidence="4">ATCC 8585 / CBS 2359 / DSM 70799 / NBRC 1267 / NRRL Y-1140 / WM37</strain>
    </source>
</reference>
<dbReference type="PANTHER" id="PTHR15653:SF0">
    <property type="entry name" value="CONNECTOR OF KINASE TO AP-1, ISOFORM E"/>
    <property type="match status" value="1"/>
</dbReference>
<dbReference type="OMA" id="ERDRITW"/>
<dbReference type="EMBL" id="CR382123">
    <property type="protein sequence ID" value="CAH01619.1"/>
    <property type="molecule type" value="Genomic_DNA"/>
</dbReference>
<dbReference type="Gene3D" id="1.20.5.300">
    <property type="match status" value="1"/>
</dbReference>
<name>Q6CTH1_KLULA</name>
<dbReference type="InterPro" id="IPR051488">
    <property type="entry name" value="WD_repeat_striatin"/>
</dbReference>
<gene>
    <name evidence="3" type="ORF">KLLA0_C12749g</name>
</gene>